<gene>
    <name evidence="1" type="ORF">GOMPHAMPRED_001682</name>
</gene>
<name>A0A8H3F6Z5_9LECA</name>
<evidence type="ECO:0000313" key="2">
    <source>
        <dbReference type="Proteomes" id="UP000664169"/>
    </source>
</evidence>
<organism evidence="1 2">
    <name type="scientific">Gomphillus americanus</name>
    <dbReference type="NCBI Taxonomy" id="1940652"/>
    <lineage>
        <taxon>Eukaryota</taxon>
        <taxon>Fungi</taxon>
        <taxon>Dikarya</taxon>
        <taxon>Ascomycota</taxon>
        <taxon>Pezizomycotina</taxon>
        <taxon>Lecanoromycetes</taxon>
        <taxon>OSLEUM clade</taxon>
        <taxon>Ostropomycetidae</taxon>
        <taxon>Ostropales</taxon>
        <taxon>Graphidaceae</taxon>
        <taxon>Gomphilloideae</taxon>
        <taxon>Gomphillus</taxon>
    </lineage>
</organism>
<dbReference type="CDD" id="cd02440">
    <property type="entry name" value="AdoMet_MTases"/>
    <property type="match status" value="1"/>
</dbReference>
<evidence type="ECO:0000313" key="1">
    <source>
        <dbReference type="EMBL" id="CAF9919114.1"/>
    </source>
</evidence>
<dbReference type="SUPFAM" id="SSF53335">
    <property type="entry name" value="S-adenosyl-L-methionine-dependent methyltransferases"/>
    <property type="match status" value="1"/>
</dbReference>
<sequence length="294" mass="33000">MSSFQIIHEIFWAVLGPWMILGTSASYLPGALLNLVRTEGVASLLHWSHVKTAWFSALWSFMGREIRQENGPQVTALLQGRVSQGAIVDEPQTQPLSGVVLEIGPGVGYWVDIFSAFNNPADEKATKSGTSGKLKIYGVEPNRHAHSQLKEHIKAAGLEDVYEILPVGIQSILKEDNKISEGSVDCIVTLLCLCSIPEPEENIRALYKLLKPGGRWYLDEHVRVKRSIFFGWYQYMISFIWPVFIGGCQLCRDTETSLRQAGKWTTIDLAQPVEEPCWPPEVMEDRVQPRSFSI</sequence>
<dbReference type="PANTHER" id="PTHR45036:SF1">
    <property type="entry name" value="METHYLTRANSFERASE LIKE 7A"/>
    <property type="match status" value="1"/>
</dbReference>
<proteinExistence type="predicted"/>
<keyword evidence="2" id="KW-1185">Reference proteome</keyword>
<dbReference type="Gene3D" id="3.40.50.150">
    <property type="entry name" value="Vaccinia Virus protein VP39"/>
    <property type="match status" value="1"/>
</dbReference>
<protein>
    <submittedName>
        <fullName evidence="1">Uncharacterized protein</fullName>
    </submittedName>
</protein>
<dbReference type="Pfam" id="PF13489">
    <property type="entry name" value="Methyltransf_23"/>
    <property type="match status" value="1"/>
</dbReference>
<dbReference type="EMBL" id="CAJPDQ010000014">
    <property type="protein sequence ID" value="CAF9919114.1"/>
    <property type="molecule type" value="Genomic_DNA"/>
</dbReference>
<dbReference type="InterPro" id="IPR052356">
    <property type="entry name" value="Thiol_S-MT"/>
</dbReference>
<dbReference type="Proteomes" id="UP000664169">
    <property type="component" value="Unassembled WGS sequence"/>
</dbReference>
<dbReference type="OrthoDB" id="540004at2759"/>
<accession>A0A8H3F6Z5</accession>
<comment type="caution">
    <text evidence="1">The sequence shown here is derived from an EMBL/GenBank/DDBJ whole genome shotgun (WGS) entry which is preliminary data.</text>
</comment>
<dbReference type="InterPro" id="IPR029063">
    <property type="entry name" value="SAM-dependent_MTases_sf"/>
</dbReference>
<dbReference type="PANTHER" id="PTHR45036">
    <property type="entry name" value="METHYLTRANSFERASE LIKE 7B"/>
    <property type="match status" value="1"/>
</dbReference>
<reference evidence="1" key="1">
    <citation type="submission" date="2021-03" db="EMBL/GenBank/DDBJ databases">
        <authorList>
            <person name="Tagirdzhanova G."/>
        </authorList>
    </citation>
    <scope>NUCLEOTIDE SEQUENCE</scope>
</reference>
<dbReference type="AlphaFoldDB" id="A0A8H3F6Z5"/>